<feature type="binding site" evidence="2">
    <location>
        <position position="115"/>
    </location>
    <ligand>
        <name>substrate</name>
    </ligand>
</feature>
<dbReference type="InterPro" id="IPR023210">
    <property type="entry name" value="NADP_OxRdtase_dom"/>
</dbReference>
<dbReference type="CDD" id="cd19116">
    <property type="entry name" value="AKR_AKR2E1-5"/>
    <property type="match status" value="1"/>
</dbReference>
<dbReference type="AlphaFoldDB" id="A0A1L8EGX1"/>
<dbReference type="InterPro" id="IPR018170">
    <property type="entry name" value="Aldo/ket_reductase_CS"/>
</dbReference>
<reference evidence="5" key="1">
    <citation type="submission" date="2017-01" db="EMBL/GenBank/DDBJ databases">
        <title>An insight into the sialome and mialome of the horn fly, Haematobia irritans.</title>
        <authorList>
            <person name="Breijo M."/>
            <person name="Boiani M."/>
            <person name="Ures X."/>
            <person name="Rocha S."/>
            <person name="Sequeira M."/>
            <person name="Ribeiro J.M."/>
        </authorList>
    </citation>
    <scope>NUCLEOTIDE SEQUENCE</scope>
</reference>
<accession>A0A1L8EGX1</accession>
<dbReference type="PANTHER" id="PTHR11732">
    <property type="entry name" value="ALDO/KETO REDUCTASE"/>
    <property type="match status" value="1"/>
</dbReference>
<dbReference type="InterPro" id="IPR044488">
    <property type="entry name" value="AKR2E"/>
</dbReference>
<dbReference type="PRINTS" id="PR00069">
    <property type="entry name" value="ALDKETRDTASE"/>
</dbReference>
<evidence type="ECO:0000313" key="5">
    <source>
        <dbReference type="EMBL" id="JAV17980.1"/>
    </source>
</evidence>
<dbReference type="EMBL" id="GFDG01000819">
    <property type="protein sequence ID" value="JAV17980.1"/>
    <property type="molecule type" value="Transcribed_RNA"/>
</dbReference>
<feature type="active site" description="Proton donor" evidence="1">
    <location>
        <position position="53"/>
    </location>
</feature>
<proteinExistence type="predicted"/>
<dbReference type="Gene3D" id="3.20.20.100">
    <property type="entry name" value="NADP-dependent oxidoreductase domain"/>
    <property type="match status" value="1"/>
</dbReference>
<dbReference type="InterPro" id="IPR020471">
    <property type="entry name" value="AKR"/>
</dbReference>
<organism evidence="5">
    <name type="scientific">Haematobia irritans</name>
    <name type="common">Horn fly</name>
    <name type="synonym">Conops irritans</name>
    <dbReference type="NCBI Taxonomy" id="7368"/>
    <lineage>
        <taxon>Eukaryota</taxon>
        <taxon>Metazoa</taxon>
        <taxon>Ecdysozoa</taxon>
        <taxon>Arthropoda</taxon>
        <taxon>Hexapoda</taxon>
        <taxon>Insecta</taxon>
        <taxon>Pterygota</taxon>
        <taxon>Neoptera</taxon>
        <taxon>Endopterygota</taxon>
        <taxon>Diptera</taxon>
        <taxon>Brachycera</taxon>
        <taxon>Muscomorpha</taxon>
        <taxon>Muscoidea</taxon>
        <taxon>Muscidae</taxon>
        <taxon>Haematobia</taxon>
    </lineage>
</organism>
<dbReference type="PROSITE" id="PS00798">
    <property type="entry name" value="ALDOKETO_REDUCTASE_1"/>
    <property type="match status" value="1"/>
</dbReference>
<feature type="domain" description="NADP-dependent oxidoreductase" evidence="4">
    <location>
        <begin position="21"/>
        <end position="287"/>
    </location>
</feature>
<feature type="site" description="Lowers pKa of active site Tyr" evidence="3">
    <location>
        <position position="82"/>
    </location>
</feature>
<evidence type="ECO:0000256" key="1">
    <source>
        <dbReference type="PIRSR" id="PIRSR000097-1"/>
    </source>
</evidence>
<name>A0A1L8EGX1_HAEIR</name>
<dbReference type="PROSITE" id="PS00062">
    <property type="entry name" value="ALDOKETO_REDUCTASE_2"/>
    <property type="match status" value="1"/>
</dbReference>
<dbReference type="PIRSF" id="PIRSF000097">
    <property type="entry name" value="AKR"/>
    <property type="match status" value="1"/>
</dbReference>
<dbReference type="InterPro" id="IPR036812">
    <property type="entry name" value="NAD(P)_OxRdtase_dom_sf"/>
</dbReference>
<dbReference type="Pfam" id="PF00248">
    <property type="entry name" value="Aldo_ket_red"/>
    <property type="match status" value="1"/>
</dbReference>
<evidence type="ECO:0000256" key="3">
    <source>
        <dbReference type="PIRSR" id="PIRSR000097-3"/>
    </source>
</evidence>
<sequence length="312" mass="35936">MTTKFAPCIQLSNGQQMPVVGLGTWCSYDHDAEKAVKDAIDIGYRHIDTAFVYENEQEVGRAIKTKIAEGKIKREDMFVVTKLGGIHHEPNMVEHACRKSLTNLDLGYIDLYLMHFPVGQVYLGDENVHGSGQLTDTDYLDTWRAMENLVDLGLVRGIGLSNFNSEQTERVLRNCRIRPVVNQVECHPAFNQKKLIEFCRQRQIVVTAYAPLARPRPAQKWPAFLYDQTAQDMAKRYNRTPAQISLRYLIQLGAIVIPKSVRRERIAENFDCFDFELSPADMELMDRYHTGRRLISFSGMSHHKYFPFKIEF</sequence>
<dbReference type="FunFam" id="3.20.20.100:FF:000023">
    <property type="entry name" value="aldose reductase"/>
    <property type="match status" value="1"/>
</dbReference>
<dbReference type="SUPFAM" id="SSF51430">
    <property type="entry name" value="NAD(P)-linked oxidoreductase"/>
    <property type="match status" value="1"/>
</dbReference>
<evidence type="ECO:0000259" key="4">
    <source>
        <dbReference type="Pfam" id="PF00248"/>
    </source>
</evidence>
<dbReference type="GO" id="GO:0016491">
    <property type="term" value="F:oxidoreductase activity"/>
    <property type="evidence" value="ECO:0007669"/>
    <property type="project" value="InterPro"/>
</dbReference>
<protein>
    <submittedName>
        <fullName evidence="5">Putative aldo/keto reductase family</fullName>
    </submittedName>
</protein>
<evidence type="ECO:0000256" key="2">
    <source>
        <dbReference type="PIRSR" id="PIRSR000097-2"/>
    </source>
</evidence>